<sequence length="293" mass="32271">MRQEAITSPMNNPISSYSIQSLLAVPSTVEKHIRKQLLGECLHVGQTYLITHDSEMVTAEIATQYFAALEELIAGKPFAYVLGKQSFWQHEFLVNEHTLIPRPDTERLIEAVLNHHKNSLSKSMNILDLGTGSGCIAITLADEFKNSSVRAVDKSPEALSVATQNAKRIGVNNIAFFEGSWYDPFMTVNADESNKFDIIVSNPPYIDPNDPHLAGLTDEPISALIADNKGMADICHIVKTAPQFLQPQGFLAIEHGYNQGEQVRGVFLSNGFGDVITVKDYGDNERVTLGVIN</sequence>
<evidence type="ECO:0000256" key="4">
    <source>
        <dbReference type="ARBA" id="ARBA00048391"/>
    </source>
</evidence>
<dbReference type="EC" id="2.1.1.297" evidence="5"/>
<dbReference type="CDD" id="cd02440">
    <property type="entry name" value="AdoMet_MTases"/>
    <property type="match status" value="1"/>
</dbReference>
<dbReference type="Gene3D" id="3.40.50.150">
    <property type="entry name" value="Vaccinia Virus protein VP39"/>
    <property type="match status" value="1"/>
</dbReference>
<feature type="binding site" evidence="5">
    <location>
        <position position="181"/>
    </location>
    <ligand>
        <name>S-adenosyl-L-methionine</name>
        <dbReference type="ChEBI" id="CHEBI:59789"/>
    </ligand>
</feature>
<dbReference type="InterPro" id="IPR019874">
    <property type="entry name" value="RF_methyltr_PrmC"/>
</dbReference>
<reference evidence="8 9" key="1">
    <citation type="submission" date="2018-06" db="EMBL/GenBank/DDBJ databases">
        <authorList>
            <consortium name="Pathogen Informatics"/>
            <person name="Doyle S."/>
        </authorList>
    </citation>
    <scope>NUCLEOTIDE SEQUENCE [LARGE SCALE GENOMIC DNA]</scope>
    <source>
        <strain evidence="8 9">NCTC10465</strain>
    </source>
</reference>
<evidence type="ECO:0000313" key="9">
    <source>
        <dbReference type="Proteomes" id="UP000255230"/>
    </source>
</evidence>
<keyword evidence="9" id="KW-1185">Reference proteome</keyword>
<dbReference type="InterPro" id="IPR040758">
    <property type="entry name" value="PrmC_N"/>
</dbReference>
<feature type="binding site" evidence="5">
    <location>
        <position position="202"/>
    </location>
    <ligand>
        <name>S-adenosyl-L-methionine</name>
        <dbReference type="ChEBI" id="CHEBI:59789"/>
    </ligand>
</feature>
<dbReference type="GO" id="GO:0003676">
    <property type="term" value="F:nucleic acid binding"/>
    <property type="evidence" value="ECO:0007669"/>
    <property type="project" value="InterPro"/>
</dbReference>
<dbReference type="EMBL" id="UGPY01000001">
    <property type="protein sequence ID" value="STY97397.1"/>
    <property type="molecule type" value="Genomic_DNA"/>
</dbReference>
<dbReference type="HAMAP" id="MF_02126">
    <property type="entry name" value="RF_methyltr_PrmC"/>
    <property type="match status" value="1"/>
</dbReference>
<dbReference type="AlphaFoldDB" id="A0A378QDW0"/>
<comment type="function">
    <text evidence="5">Methylates the class 1 translation termination release factors RF1/PrfA and RF2/PrfB on the glutamine residue of the universally conserved GGQ motif.</text>
</comment>
<evidence type="ECO:0000259" key="7">
    <source>
        <dbReference type="Pfam" id="PF17827"/>
    </source>
</evidence>
<feature type="domain" description="Release factor glutamine methyltransferase N-terminal" evidence="7">
    <location>
        <begin position="36"/>
        <end position="83"/>
    </location>
</feature>
<dbReference type="SUPFAM" id="SSF53335">
    <property type="entry name" value="S-adenosyl-L-methionine-dependent methyltransferases"/>
    <property type="match status" value="1"/>
</dbReference>
<evidence type="ECO:0000313" key="8">
    <source>
        <dbReference type="EMBL" id="STY97397.1"/>
    </source>
</evidence>
<dbReference type="NCBIfam" id="TIGR00536">
    <property type="entry name" value="hemK_fam"/>
    <property type="match status" value="1"/>
</dbReference>
<dbReference type="PROSITE" id="PS00092">
    <property type="entry name" value="N6_MTASE"/>
    <property type="match status" value="1"/>
</dbReference>
<dbReference type="NCBIfam" id="TIGR03534">
    <property type="entry name" value="RF_mod_PrmC"/>
    <property type="match status" value="1"/>
</dbReference>
<dbReference type="PANTHER" id="PTHR18895">
    <property type="entry name" value="HEMK METHYLTRANSFERASE"/>
    <property type="match status" value="1"/>
</dbReference>
<keyword evidence="2 5" id="KW-0808">Transferase</keyword>
<feature type="domain" description="Methyltransferase" evidence="6">
    <location>
        <begin position="121"/>
        <end position="261"/>
    </location>
</feature>
<comment type="catalytic activity">
    <reaction evidence="4 5">
        <text>L-glutaminyl-[peptide chain release factor] + S-adenosyl-L-methionine = N(5)-methyl-L-glutaminyl-[peptide chain release factor] + S-adenosyl-L-homocysteine + H(+)</text>
        <dbReference type="Rhea" id="RHEA:42896"/>
        <dbReference type="Rhea" id="RHEA-COMP:10271"/>
        <dbReference type="Rhea" id="RHEA-COMP:10272"/>
        <dbReference type="ChEBI" id="CHEBI:15378"/>
        <dbReference type="ChEBI" id="CHEBI:30011"/>
        <dbReference type="ChEBI" id="CHEBI:57856"/>
        <dbReference type="ChEBI" id="CHEBI:59789"/>
        <dbReference type="ChEBI" id="CHEBI:61891"/>
        <dbReference type="EC" id="2.1.1.297"/>
    </reaction>
</comment>
<keyword evidence="3 5" id="KW-0949">S-adenosyl-L-methionine</keyword>
<dbReference type="InterPro" id="IPR004556">
    <property type="entry name" value="HemK-like"/>
</dbReference>
<evidence type="ECO:0000259" key="6">
    <source>
        <dbReference type="Pfam" id="PF13847"/>
    </source>
</evidence>
<evidence type="ECO:0000256" key="5">
    <source>
        <dbReference type="HAMAP-Rule" id="MF_02126"/>
    </source>
</evidence>
<dbReference type="InterPro" id="IPR002052">
    <property type="entry name" value="DNA_methylase_N6_adenine_CS"/>
</dbReference>
<feature type="binding site" evidence="5">
    <location>
        <begin position="202"/>
        <end position="205"/>
    </location>
    <ligand>
        <name>substrate</name>
    </ligand>
</feature>
<dbReference type="GO" id="GO:0102559">
    <property type="term" value="F:peptide chain release factor N(5)-glutamine methyltransferase activity"/>
    <property type="evidence" value="ECO:0007669"/>
    <property type="project" value="UniProtKB-EC"/>
</dbReference>
<dbReference type="InterPro" id="IPR025714">
    <property type="entry name" value="Methyltranfer_dom"/>
</dbReference>
<dbReference type="Proteomes" id="UP000255230">
    <property type="component" value="Unassembled WGS sequence"/>
</dbReference>
<protein>
    <recommendedName>
        <fullName evidence="5">Release factor glutamine methyltransferase</fullName>
        <shortName evidence="5">RF MTase</shortName>
        <ecNumber evidence="5">2.1.1.297</ecNumber>
    </recommendedName>
    <alternativeName>
        <fullName evidence="5">N5-glutamine methyltransferase PrmC</fullName>
    </alternativeName>
    <alternativeName>
        <fullName evidence="5">Protein-(glutamine-N5) MTase PrmC</fullName>
    </alternativeName>
    <alternativeName>
        <fullName evidence="5">Protein-glutamine N-methyltransferase PrmC</fullName>
    </alternativeName>
</protein>
<organism evidence="8 9">
    <name type="scientific">Faucicola osloensis</name>
    <name type="common">Moraxella osloensis</name>
    <dbReference type="NCBI Taxonomy" id="34062"/>
    <lineage>
        <taxon>Bacteria</taxon>
        <taxon>Pseudomonadati</taxon>
        <taxon>Pseudomonadota</taxon>
        <taxon>Gammaproteobacteria</taxon>
        <taxon>Moraxellales</taxon>
        <taxon>Moraxellaceae</taxon>
        <taxon>Faucicola</taxon>
    </lineage>
</organism>
<accession>A0A378QDW0</accession>
<proteinExistence type="inferred from homology"/>
<evidence type="ECO:0000256" key="2">
    <source>
        <dbReference type="ARBA" id="ARBA00022679"/>
    </source>
</evidence>
<feature type="binding site" evidence="5">
    <location>
        <begin position="130"/>
        <end position="134"/>
    </location>
    <ligand>
        <name>S-adenosyl-L-methionine</name>
        <dbReference type="ChEBI" id="CHEBI:59789"/>
    </ligand>
</feature>
<dbReference type="InterPro" id="IPR029063">
    <property type="entry name" value="SAM-dependent_MTases_sf"/>
</dbReference>
<dbReference type="Pfam" id="PF13847">
    <property type="entry name" value="Methyltransf_31"/>
    <property type="match status" value="1"/>
</dbReference>
<gene>
    <name evidence="5 8" type="primary">prmC</name>
    <name evidence="8" type="ORF">NCTC10465_01181</name>
</gene>
<evidence type="ECO:0000256" key="3">
    <source>
        <dbReference type="ARBA" id="ARBA00022691"/>
    </source>
</evidence>
<dbReference type="Gene3D" id="1.10.8.10">
    <property type="entry name" value="DNA helicase RuvA subunit, C-terminal domain"/>
    <property type="match status" value="1"/>
</dbReference>
<dbReference type="Pfam" id="PF17827">
    <property type="entry name" value="PrmC_N"/>
    <property type="match status" value="1"/>
</dbReference>
<comment type="similarity">
    <text evidence="5">Belongs to the protein N5-glutamine methyltransferase family. PrmC subfamily.</text>
</comment>
<feature type="binding site" evidence="5">
    <location>
        <position position="153"/>
    </location>
    <ligand>
        <name>S-adenosyl-L-methionine</name>
        <dbReference type="ChEBI" id="CHEBI:59789"/>
    </ligand>
</feature>
<evidence type="ECO:0000256" key="1">
    <source>
        <dbReference type="ARBA" id="ARBA00022603"/>
    </source>
</evidence>
<name>A0A378QDW0_FAUOS</name>
<dbReference type="GO" id="GO:0032259">
    <property type="term" value="P:methylation"/>
    <property type="evidence" value="ECO:0007669"/>
    <property type="project" value="UniProtKB-KW"/>
</dbReference>
<dbReference type="FunFam" id="3.40.50.150:FF:000053">
    <property type="entry name" value="Release factor glutamine methyltransferase"/>
    <property type="match status" value="1"/>
</dbReference>
<keyword evidence="1 5" id="KW-0489">Methyltransferase</keyword>
<dbReference type="InterPro" id="IPR050320">
    <property type="entry name" value="N5-glutamine_MTase"/>
</dbReference>
<dbReference type="PANTHER" id="PTHR18895:SF74">
    <property type="entry name" value="MTRF1L RELEASE FACTOR GLUTAMINE METHYLTRANSFERASE"/>
    <property type="match status" value="1"/>
</dbReference>